<proteinExistence type="predicted"/>
<dbReference type="Proteomes" id="UP000887574">
    <property type="component" value="Unplaced"/>
</dbReference>
<organism evidence="1 2">
    <name type="scientific">Ditylenchus dipsaci</name>
    <dbReference type="NCBI Taxonomy" id="166011"/>
    <lineage>
        <taxon>Eukaryota</taxon>
        <taxon>Metazoa</taxon>
        <taxon>Ecdysozoa</taxon>
        <taxon>Nematoda</taxon>
        <taxon>Chromadorea</taxon>
        <taxon>Rhabditida</taxon>
        <taxon>Tylenchina</taxon>
        <taxon>Tylenchomorpha</taxon>
        <taxon>Sphaerularioidea</taxon>
        <taxon>Anguinidae</taxon>
        <taxon>Anguininae</taxon>
        <taxon>Ditylenchus</taxon>
    </lineage>
</organism>
<dbReference type="WBParaSite" id="jg1441">
    <property type="protein sequence ID" value="jg1441"/>
    <property type="gene ID" value="jg1441"/>
</dbReference>
<protein>
    <submittedName>
        <fullName evidence="2">Uncharacterized protein</fullName>
    </submittedName>
</protein>
<keyword evidence="1" id="KW-1185">Reference proteome</keyword>
<name>A0A915D1C1_9BILA</name>
<sequence>MSFEEITVSTLSSQSIICSRDSSSPKKGCGLTYALPAHLACWSTVCVHPPTYRIYTALGVDTALAAALETGALMASFPTIHYSSSTICNVHLLYSLAPSRVC</sequence>
<accession>A0A915D1C1</accession>
<evidence type="ECO:0000313" key="1">
    <source>
        <dbReference type="Proteomes" id="UP000887574"/>
    </source>
</evidence>
<dbReference type="AlphaFoldDB" id="A0A915D1C1"/>
<reference evidence="2" key="1">
    <citation type="submission" date="2022-11" db="UniProtKB">
        <authorList>
            <consortium name="WormBaseParasite"/>
        </authorList>
    </citation>
    <scope>IDENTIFICATION</scope>
</reference>
<evidence type="ECO:0000313" key="2">
    <source>
        <dbReference type="WBParaSite" id="jg1441"/>
    </source>
</evidence>